<dbReference type="AlphaFoldDB" id="A0A7W8G735"/>
<evidence type="ECO:0000256" key="1">
    <source>
        <dbReference type="SAM" id="MobiDB-lite"/>
    </source>
</evidence>
<dbReference type="EMBL" id="JACHFQ010000001">
    <property type="protein sequence ID" value="MBB5225082.1"/>
    <property type="molecule type" value="Genomic_DNA"/>
</dbReference>
<comment type="caution">
    <text evidence="2">The sequence shown here is derived from an EMBL/GenBank/DDBJ whole genome shotgun (WGS) entry which is preliminary data.</text>
</comment>
<organism evidence="2 3">
    <name type="scientific">Treponema ruminis</name>
    <dbReference type="NCBI Taxonomy" id="744515"/>
    <lineage>
        <taxon>Bacteria</taxon>
        <taxon>Pseudomonadati</taxon>
        <taxon>Spirochaetota</taxon>
        <taxon>Spirochaetia</taxon>
        <taxon>Spirochaetales</taxon>
        <taxon>Treponemataceae</taxon>
        <taxon>Treponema</taxon>
    </lineage>
</organism>
<dbReference type="InterPro" id="IPR007922">
    <property type="entry name" value="DciA-like"/>
</dbReference>
<gene>
    <name evidence="2" type="ORF">HNP76_000422</name>
</gene>
<sequence>MFNEDNLISAQEMIMTAFTNIERAEVEKNNKLLKTWRFTLESIRSNAKNGENLGINLYSHSRVIDLKNGILLIEADHPAWIQTFRIYQKYILNGLKRGVPDVKISSLAFRLRGSNVELHSQMKEEKIRSNIEERIQKEEKVIQEFDEKNKNLENSQSQDGENSKNSTQNKEIPQNLRQILDRLKADILTDSK</sequence>
<keyword evidence="3" id="KW-1185">Reference proteome</keyword>
<dbReference type="Pfam" id="PF05258">
    <property type="entry name" value="DciA"/>
    <property type="match status" value="1"/>
</dbReference>
<name>A0A7W8G735_9SPIR</name>
<feature type="compositionally biased region" description="Polar residues" evidence="1">
    <location>
        <begin position="152"/>
        <end position="176"/>
    </location>
</feature>
<feature type="region of interest" description="Disordered" evidence="1">
    <location>
        <begin position="148"/>
        <end position="176"/>
    </location>
</feature>
<dbReference type="RefSeq" id="WP_184656983.1">
    <property type="nucleotide sequence ID" value="NZ_CP031518.1"/>
</dbReference>
<evidence type="ECO:0008006" key="4">
    <source>
        <dbReference type="Google" id="ProtNLM"/>
    </source>
</evidence>
<proteinExistence type="predicted"/>
<evidence type="ECO:0000313" key="3">
    <source>
        <dbReference type="Proteomes" id="UP000518887"/>
    </source>
</evidence>
<reference evidence="2 3" key="1">
    <citation type="submission" date="2020-08" db="EMBL/GenBank/DDBJ databases">
        <title>Genomic Encyclopedia of Type Strains, Phase IV (KMG-IV): sequencing the most valuable type-strain genomes for metagenomic binning, comparative biology and taxonomic classification.</title>
        <authorList>
            <person name="Goeker M."/>
        </authorList>
    </citation>
    <scope>NUCLEOTIDE SEQUENCE [LARGE SCALE GENOMIC DNA]</scope>
    <source>
        <strain evidence="2 3">DSM 103462</strain>
    </source>
</reference>
<protein>
    <recommendedName>
        <fullName evidence="4">DUF721 domain-containing protein</fullName>
    </recommendedName>
</protein>
<accession>A0A7W8G735</accession>
<evidence type="ECO:0000313" key="2">
    <source>
        <dbReference type="EMBL" id="MBB5225082.1"/>
    </source>
</evidence>
<dbReference type="Proteomes" id="UP000518887">
    <property type="component" value="Unassembled WGS sequence"/>
</dbReference>